<evidence type="ECO:0000313" key="2">
    <source>
        <dbReference type="EMBL" id="QHS81357.1"/>
    </source>
</evidence>
<dbReference type="Gene3D" id="1.10.510.10">
    <property type="entry name" value="Transferase(Phosphotransferase) domain 1"/>
    <property type="match status" value="1"/>
</dbReference>
<accession>A0A6C0ANG0</accession>
<dbReference type="EMBL" id="MN740735">
    <property type="protein sequence ID" value="QHS81357.1"/>
    <property type="molecule type" value="Genomic_DNA"/>
</dbReference>
<evidence type="ECO:0008006" key="3">
    <source>
        <dbReference type="Google" id="ProtNLM"/>
    </source>
</evidence>
<reference evidence="2" key="1">
    <citation type="journal article" date="2020" name="Nature">
        <title>Giant virus diversity and host interactions through global metagenomics.</title>
        <authorList>
            <person name="Schulz F."/>
            <person name="Roux S."/>
            <person name="Paez-Espino D."/>
            <person name="Jungbluth S."/>
            <person name="Walsh D.A."/>
            <person name="Denef V.J."/>
            <person name="McMahon K.D."/>
            <person name="Konstantinidis K.T."/>
            <person name="Eloe-Fadrosh E.A."/>
            <person name="Kyrpides N.C."/>
            <person name="Woyke T."/>
        </authorList>
    </citation>
    <scope>NUCLEOTIDE SEQUENCE</scope>
    <source>
        <strain evidence="2">GVMAG-S-1101161-73</strain>
    </source>
</reference>
<name>A0A6C0ANG0_9ZZZZ</name>
<evidence type="ECO:0000256" key="1">
    <source>
        <dbReference type="SAM" id="MobiDB-lite"/>
    </source>
</evidence>
<organism evidence="2">
    <name type="scientific">viral metagenome</name>
    <dbReference type="NCBI Taxonomy" id="1070528"/>
    <lineage>
        <taxon>unclassified sequences</taxon>
        <taxon>metagenomes</taxon>
        <taxon>organismal metagenomes</taxon>
    </lineage>
</organism>
<sequence>MSSPYPSLRTVELPYPVTWDIKPPMGLQTALESHFKPLQTTHPGMIRFGKSSKFSPFQRFDHKWHLEEITDGVPQRSGPFSGKARAYKDSVGTDEIVDISGFCKITHLLDAYKMIQGNYPLSQHPGLPAPSKRSAKVYSKIHDPHNQAYVDGVACYMLSKFREADHSPHFSLFYGAYLAIAKKYYYNITEDFSDIRFDSWFWKKQKEGVFSLVALNGDIPLASDDPLIEAPDDLYSDDESSISTKSSSFSEFEVGDRFSEVSGGSLHSASISTSSEDSSDSYESDGPGKEYRFFALLSEFPTMLMFLESNTATMDSLLDSDCPHMDAKPGTQAWEDRWTAWLFQVIVALCQIQSLWAMTHNDLHSNNILWVPTDKEFLYYTTNDGRKWKVPTYGKLFRIIDFGRAIFTHNGTLCISDDYWPENEAGTQYNFGPFYSPKEPRAYPNPSFDLCRLSVSIIEALFLENPPADKEGGAIMSSEDGRVQKETVSELFNVMWSWLIDDDGRNVLWDTDQSERYPGFDLYCVIAQKVKGAVPREQLDRSIFSQFVCESSVVPEGEKVYSLFC</sequence>
<dbReference type="AlphaFoldDB" id="A0A6C0ANG0"/>
<proteinExistence type="predicted"/>
<protein>
    <recommendedName>
        <fullName evidence="3">Protein kinase domain-containing protein</fullName>
    </recommendedName>
</protein>
<feature type="region of interest" description="Disordered" evidence="1">
    <location>
        <begin position="261"/>
        <end position="284"/>
    </location>
</feature>